<sequence length="225" mass="25775">MNQLMVDLGFGRSGYIVQGGDVGSDLARRMAKLNPECKAVHLNHLMLDPNAIPNSMEGLTDAEMTKLERQQRFWQTDYAYGMEHGSRPATIGLVLSTNPLALLAWVGEKLLEWADDREPIPLDTVLGMVTLYWFTSTFPRSIYPYRWFVRDPDRSYSGFDGKPFGFSAFEKEVSNPPKTWTEKLLPKLIRYEHDKGGHFAALEQPELFLEDLEDFATRAEYLFKT</sequence>
<keyword evidence="2 3" id="KW-0378">Hydrolase</keyword>
<organism evidence="3 4">
    <name type="scientific">Dactylonectria estremocensis</name>
    <dbReference type="NCBI Taxonomy" id="1079267"/>
    <lineage>
        <taxon>Eukaryota</taxon>
        <taxon>Fungi</taxon>
        <taxon>Dikarya</taxon>
        <taxon>Ascomycota</taxon>
        <taxon>Pezizomycotina</taxon>
        <taxon>Sordariomycetes</taxon>
        <taxon>Hypocreomycetidae</taxon>
        <taxon>Hypocreales</taxon>
        <taxon>Nectriaceae</taxon>
        <taxon>Dactylonectria</taxon>
    </lineage>
</organism>
<keyword evidence="4" id="KW-1185">Reference proteome</keyword>
<protein>
    <submittedName>
        <fullName evidence="3">Alpha/Beta hydrolase protein</fullName>
    </submittedName>
</protein>
<evidence type="ECO:0000256" key="1">
    <source>
        <dbReference type="ARBA" id="ARBA00010088"/>
    </source>
</evidence>
<dbReference type="PANTHER" id="PTHR21661:SF39">
    <property type="entry name" value="HYDROLASE, PUTATIVE (AFU_ORTHOLOGUE AFUA_3G08960)-RELATED"/>
    <property type="match status" value="1"/>
</dbReference>
<dbReference type="OrthoDB" id="7130006at2759"/>
<dbReference type="GO" id="GO:0097176">
    <property type="term" value="P:epoxide metabolic process"/>
    <property type="evidence" value="ECO:0007669"/>
    <property type="project" value="TreeGrafter"/>
</dbReference>
<dbReference type="Proteomes" id="UP000717696">
    <property type="component" value="Unassembled WGS sequence"/>
</dbReference>
<comment type="caution">
    <text evidence="3">The sequence shown here is derived from an EMBL/GenBank/DDBJ whole genome shotgun (WGS) entry which is preliminary data.</text>
</comment>
<evidence type="ECO:0000256" key="2">
    <source>
        <dbReference type="ARBA" id="ARBA00022801"/>
    </source>
</evidence>
<dbReference type="EMBL" id="JAGMUU010000014">
    <property type="protein sequence ID" value="KAH7139613.1"/>
    <property type="molecule type" value="Genomic_DNA"/>
</dbReference>
<proteinExistence type="inferred from homology"/>
<reference evidence="3" key="1">
    <citation type="journal article" date="2021" name="Nat. Commun.">
        <title>Genetic determinants of endophytism in the Arabidopsis root mycobiome.</title>
        <authorList>
            <person name="Mesny F."/>
            <person name="Miyauchi S."/>
            <person name="Thiergart T."/>
            <person name="Pickel B."/>
            <person name="Atanasova L."/>
            <person name="Karlsson M."/>
            <person name="Huettel B."/>
            <person name="Barry K.W."/>
            <person name="Haridas S."/>
            <person name="Chen C."/>
            <person name="Bauer D."/>
            <person name="Andreopoulos W."/>
            <person name="Pangilinan J."/>
            <person name="LaButti K."/>
            <person name="Riley R."/>
            <person name="Lipzen A."/>
            <person name="Clum A."/>
            <person name="Drula E."/>
            <person name="Henrissat B."/>
            <person name="Kohler A."/>
            <person name="Grigoriev I.V."/>
            <person name="Martin F.M."/>
            <person name="Hacquard S."/>
        </authorList>
    </citation>
    <scope>NUCLEOTIDE SEQUENCE</scope>
    <source>
        <strain evidence="3">MPI-CAGE-AT-0021</strain>
    </source>
</reference>
<name>A0A9P9ELF7_9HYPO</name>
<gene>
    <name evidence="3" type="ORF">B0J13DRAFT_558250</name>
</gene>
<comment type="similarity">
    <text evidence="1">Belongs to the peptidase S33 family.</text>
</comment>
<dbReference type="PANTHER" id="PTHR21661">
    <property type="entry name" value="EPOXIDE HYDROLASE 1-RELATED"/>
    <property type="match status" value="1"/>
</dbReference>
<dbReference type="InterPro" id="IPR029058">
    <property type="entry name" value="AB_hydrolase_fold"/>
</dbReference>
<dbReference type="AlphaFoldDB" id="A0A9P9ELF7"/>
<evidence type="ECO:0000313" key="4">
    <source>
        <dbReference type="Proteomes" id="UP000717696"/>
    </source>
</evidence>
<dbReference type="Gene3D" id="3.40.50.1820">
    <property type="entry name" value="alpha/beta hydrolase"/>
    <property type="match status" value="1"/>
</dbReference>
<dbReference type="SUPFAM" id="SSF53474">
    <property type="entry name" value="alpha/beta-Hydrolases"/>
    <property type="match status" value="1"/>
</dbReference>
<dbReference type="GO" id="GO:0004301">
    <property type="term" value="F:epoxide hydrolase activity"/>
    <property type="evidence" value="ECO:0007669"/>
    <property type="project" value="TreeGrafter"/>
</dbReference>
<accession>A0A9P9ELF7</accession>
<evidence type="ECO:0000313" key="3">
    <source>
        <dbReference type="EMBL" id="KAH7139613.1"/>
    </source>
</evidence>